<evidence type="ECO:0000256" key="5">
    <source>
        <dbReference type="RuleBase" id="RU003888"/>
    </source>
</evidence>
<dbReference type="InterPro" id="IPR001196">
    <property type="entry name" value="Ribosomal_uL15_CS"/>
</dbReference>
<dbReference type="InterPro" id="IPR036227">
    <property type="entry name" value="Ribosomal_uL15/eL18_sf"/>
</dbReference>
<dbReference type="HAMAP" id="MF_01341">
    <property type="entry name" value="Ribosomal_uL15"/>
    <property type="match status" value="1"/>
</dbReference>
<feature type="region of interest" description="Disordered" evidence="6">
    <location>
        <begin position="162"/>
        <end position="184"/>
    </location>
</feature>
<protein>
    <recommendedName>
        <fullName evidence="4">Large ribosomal subunit protein uL15</fullName>
    </recommendedName>
</protein>
<dbReference type="GO" id="GO:0006412">
    <property type="term" value="P:translation"/>
    <property type="evidence" value="ECO:0007669"/>
    <property type="project" value="UniProtKB-UniRule"/>
</dbReference>
<evidence type="ECO:0000256" key="1">
    <source>
        <dbReference type="ARBA" id="ARBA00007320"/>
    </source>
</evidence>
<dbReference type="Pfam" id="PF00828">
    <property type="entry name" value="Ribosomal_L27A"/>
    <property type="match status" value="1"/>
</dbReference>
<keyword evidence="9" id="KW-1185">Reference proteome</keyword>
<reference evidence="8 9" key="1">
    <citation type="submission" date="2019-07" db="EMBL/GenBank/DDBJ databases">
        <title>Sphingomonas solaris sp. nov., isolated from a solar panel from Boston, Massachusetts.</title>
        <authorList>
            <person name="Tanner K."/>
            <person name="Pascual J."/>
            <person name="Mancuso C."/>
            <person name="Pereto J."/>
            <person name="Khalil A."/>
            <person name="Vilanova C."/>
        </authorList>
    </citation>
    <scope>NUCLEOTIDE SEQUENCE [LARGE SCALE GENOMIC DNA]</scope>
    <source>
        <strain evidence="8 9">R4DWN</strain>
    </source>
</reference>
<dbReference type="InterPro" id="IPR021131">
    <property type="entry name" value="Ribosomal_uL15/eL18"/>
</dbReference>
<dbReference type="GO" id="GO:0003735">
    <property type="term" value="F:structural constituent of ribosome"/>
    <property type="evidence" value="ECO:0007669"/>
    <property type="project" value="InterPro"/>
</dbReference>
<feature type="compositionally biased region" description="Gly residues" evidence="6">
    <location>
        <begin position="17"/>
        <end position="35"/>
    </location>
</feature>
<gene>
    <name evidence="4" type="primary">rplO</name>
    <name evidence="8" type="ORF">FOY91_13680</name>
</gene>
<feature type="domain" description="Large ribosomal subunit protein uL15/eL18" evidence="7">
    <location>
        <begin position="75"/>
        <end position="148"/>
    </location>
</feature>
<evidence type="ECO:0000313" key="8">
    <source>
        <dbReference type="EMBL" id="TVV72712.1"/>
    </source>
</evidence>
<feature type="compositionally biased region" description="Polar residues" evidence="6">
    <location>
        <begin position="36"/>
        <end position="45"/>
    </location>
</feature>
<evidence type="ECO:0000259" key="7">
    <source>
        <dbReference type="Pfam" id="PF00828"/>
    </source>
</evidence>
<dbReference type="PROSITE" id="PS00475">
    <property type="entry name" value="RIBOSOMAL_L15"/>
    <property type="match status" value="1"/>
</dbReference>
<dbReference type="InterPro" id="IPR005749">
    <property type="entry name" value="Ribosomal_uL15_bac-type"/>
</dbReference>
<sequence length="184" mass="18776">MKLNEIRDNDGARKGGVRVGRGIGPGLGKTAGRGQKGQTSRSGVSINGFEGGQMPLHMRIPKRGFNNIFAKDHAEVNLGQIQKLVDAGTLASDGTIDHAALKAAGVARGGKDGVRVLAKGALTSKLSFRVAGVSGAAKAAIEAAGGSVDVIEVVAAKDKHAAKHRVAQKERAADKDAKKAAAKA</sequence>
<dbReference type="SUPFAM" id="SSF52080">
    <property type="entry name" value="Ribosomal proteins L15p and L18e"/>
    <property type="match status" value="1"/>
</dbReference>
<dbReference type="InterPro" id="IPR030878">
    <property type="entry name" value="Ribosomal_uL15"/>
</dbReference>
<proteinExistence type="inferred from homology"/>
<evidence type="ECO:0000313" key="9">
    <source>
        <dbReference type="Proteomes" id="UP000318681"/>
    </source>
</evidence>
<dbReference type="GO" id="GO:0022625">
    <property type="term" value="C:cytosolic large ribosomal subunit"/>
    <property type="evidence" value="ECO:0007669"/>
    <property type="project" value="TreeGrafter"/>
</dbReference>
<dbReference type="Proteomes" id="UP000318681">
    <property type="component" value="Unassembled WGS sequence"/>
</dbReference>
<dbReference type="GO" id="GO:0019843">
    <property type="term" value="F:rRNA binding"/>
    <property type="evidence" value="ECO:0007669"/>
    <property type="project" value="UniProtKB-UniRule"/>
</dbReference>
<dbReference type="Gene3D" id="3.100.10.10">
    <property type="match status" value="1"/>
</dbReference>
<keyword evidence="2 4" id="KW-0689">Ribosomal protein</keyword>
<comment type="caution">
    <text evidence="8">The sequence shown here is derived from an EMBL/GenBank/DDBJ whole genome shotgun (WGS) entry which is preliminary data.</text>
</comment>
<name>A0A558R069_9SPHN</name>
<feature type="region of interest" description="Disordered" evidence="6">
    <location>
        <begin position="1"/>
        <end position="48"/>
    </location>
</feature>
<evidence type="ECO:0000256" key="6">
    <source>
        <dbReference type="SAM" id="MobiDB-lite"/>
    </source>
</evidence>
<keyword evidence="4" id="KW-0694">RNA-binding</keyword>
<comment type="subunit">
    <text evidence="4">Part of the 50S ribosomal subunit.</text>
</comment>
<keyword evidence="4" id="KW-0699">rRNA-binding</keyword>
<dbReference type="NCBIfam" id="TIGR01071">
    <property type="entry name" value="rplO_bact"/>
    <property type="match status" value="1"/>
</dbReference>
<dbReference type="AlphaFoldDB" id="A0A558R069"/>
<accession>A0A558R069</accession>
<dbReference type="PANTHER" id="PTHR12934">
    <property type="entry name" value="50S RIBOSOMAL PROTEIN L15"/>
    <property type="match status" value="1"/>
</dbReference>
<feature type="compositionally biased region" description="Basic and acidic residues" evidence="6">
    <location>
        <begin position="167"/>
        <end position="184"/>
    </location>
</feature>
<organism evidence="8 9">
    <name type="scientific">Alterirhizorhabdus solaris</name>
    <dbReference type="NCBI Taxonomy" id="2529389"/>
    <lineage>
        <taxon>Bacteria</taxon>
        <taxon>Pseudomonadati</taxon>
        <taxon>Pseudomonadota</taxon>
        <taxon>Alphaproteobacteria</taxon>
        <taxon>Sphingomonadales</taxon>
        <taxon>Rhizorhabdaceae</taxon>
        <taxon>Alterirhizorhabdus</taxon>
    </lineage>
</organism>
<dbReference type="PANTHER" id="PTHR12934:SF11">
    <property type="entry name" value="LARGE RIBOSOMAL SUBUNIT PROTEIN UL15M"/>
    <property type="match status" value="1"/>
</dbReference>
<evidence type="ECO:0000256" key="4">
    <source>
        <dbReference type="HAMAP-Rule" id="MF_01341"/>
    </source>
</evidence>
<dbReference type="RefSeq" id="WP_145152965.1">
    <property type="nucleotide sequence ID" value="NZ_VNIM01000058.1"/>
</dbReference>
<feature type="compositionally biased region" description="Basic and acidic residues" evidence="6">
    <location>
        <begin position="1"/>
        <end position="13"/>
    </location>
</feature>
<dbReference type="EMBL" id="VNIM01000058">
    <property type="protein sequence ID" value="TVV72712.1"/>
    <property type="molecule type" value="Genomic_DNA"/>
</dbReference>
<comment type="similarity">
    <text evidence="1 4 5">Belongs to the universal ribosomal protein uL15 family.</text>
</comment>
<keyword evidence="3 4" id="KW-0687">Ribonucleoprotein</keyword>
<dbReference type="OrthoDB" id="9810293at2"/>
<comment type="function">
    <text evidence="4">Binds to the 23S rRNA.</text>
</comment>
<evidence type="ECO:0000256" key="3">
    <source>
        <dbReference type="ARBA" id="ARBA00023274"/>
    </source>
</evidence>
<evidence type="ECO:0000256" key="2">
    <source>
        <dbReference type="ARBA" id="ARBA00022980"/>
    </source>
</evidence>